<evidence type="ECO:0000256" key="3">
    <source>
        <dbReference type="ARBA" id="ARBA00011950"/>
    </source>
</evidence>
<dbReference type="PANTHER" id="PTHR23404">
    <property type="entry name" value="MOLYBDOPTERIN SYNTHASE RELATED"/>
    <property type="match status" value="1"/>
</dbReference>
<sequence length="277" mass="30211">MPITIHLFAGLADAIGASRVTLELEPQPNGRTLRTGMLKEALARVHPHASDLIAISFIAVNQAYSADDVPISETDEIALIPPVSGGQDTVQDEQERSGSAMELYCLTNAPVSVEEVTSKVLDPNHGAAITFIGTTREITAGVRTVRLEYEAYAPMAIATLKQIGEEIFERWPGTKCAITHRLGVVDIKEISVVIAVSSPHRASCYEASRYAIERLKQIVPIWKKEVWENGSEWKGHQQGPWNPLSADERSADSANGSANINETPLNRESVRKEDSSS</sequence>
<dbReference type="Gene3D" id="3.90.1170.40">
    <property type="entry name" value="Molybdopterin biosynthesis MoaE subunit"/>
    <property type="match status" value="1"/>
</dbReference>
<dbReference type="CDD" id="cd00754">
    <property type="entry name" value="Ubl_MoaD"/>
    <property type="match status" value="1"/>
</dbReference>
<feature type="region of interest" description="Disordered" evidence="13">
    <location>
        <begin position="232"/>
        <end position="277"/>
    </location>
</feature>
<keyword evidence="6" id="KW-0501">Molybdenum cofactor biosynthesis</keyword>
<dbReference type="SUPFAM" id="SSF54285">
    <property type="entry name" value="MoaD/ThiS"/>
    <property type="match status" value="1"/>
</dbReference>
<dbReference type="EMBL" id="QMFB01000002">
    <property type="protein sequence ID" value="RAV22264.1"/>
    <property type="molecule type" value="Genomic_DNA"/>
</dbReference>
<keyword evidence="15" id="KW-1185">Reference proteome</keyword>
<comment type="pathway">
    <text evidence="1">Cofactor biosynthesis; molybdopterin biosynthesis.</text>
</comment>
<dbReference type="RefSeq" id="WP_113029671.1">
    <property type="nucleotide sequence ID" value="NZ_QMFB01000002.1"/>
</dbReference>
<evidence type="ECO:0000256" key="7">
    <source>
        <dbReference type="ARBA" id="ARBA00026066"/>
    </source>
</evidence>
<dbReference type="AlphaFoldDB" id="A0A329MR40"/>
<dbReference type="Pfam" id="PF02391">
    <property type="entry name" value="MoaE"/>
    <property type="match status" value="1"/>
</dbReference>
<evidence type="ECO:0000256" key="8">
    <source>
        <dbReference type="ARBA" id="ARBA00029745"/>
    </source>
</evidence>
<evidence type="ECO:0000256" key="10">
    <source>
        <dbReference type="ARBA" id="ARBA00030781"/>
    </source>
</evidence>
<dbReference type="InterPro" id="IPR016155">
    <property type="entry name" value="Mopterin_synth/thiamin_S_b"/>
</dbReference>
<comment type="catalytic activity">
    <reaction evidence="12">
        <text>2 [molybdopterin-synthase sulfur-carrier protein]-C-terminal-Gly-aminoethanethioate + cyclic pyranopterin phosphate + H2O = molybdopterin + 2 [molybdopterin-synthase sulfur-carrier protein]-C-terminal Gly-Gly + 2 H(+)</text>
        <dbReference type="Rhea" id="RHEA:26333"/>
        <dbReference type="Rhea" id="RHEA-COMP:12202"/>
        <dbReference type="Rhea" id="RHEA-COMP:19907"/>
        <dbReference type="ChEBI" id="CHEBI:15377"/>
        <dbReference type="ChEBI" id="CHEBI:15378"/>
        <dbReference type="ChEBI" id="CHEBI:58698"/>
        <dbReference type="ChEBI" id="CHEBI:59648"/>
        <dbReference type="ChEBI" id="CHEBI:90778"/>
        <dbReference type="ChEBI" id="CHEBI:232372"/>
        <dbReference type="EC" id="2.8.1.12"/>
    </reaction>
</comment>
<evidence type="ECO:0000313" key="14">
    <source>
        <dbReference type="EMBL" id="RAV22264.1"/>
    </source>
</evidence>
<evidence type="ECO:0000256" key="13">
    <source>
        <dbReference type="SAM" id="MobiDB-lite"/>
    </source>
</evidence>
<evidence type="ECO:0000256" key="9">
    <source>
        <dbReference type="ARBA" id="ARBA00030407"/>
    </source>
</evidence>
<dbReference type="Proteomes" id="UP000250369">
    <property type="component" value="Unassembled WGS sequence"/>
</dbReference>
<dbReference type="CDD" id="cd00756">
    <property type="entry name" value="MoaE"/>
    <property type="match status" value="1"/>
</dbReference>
<reference evidence="14 15" key="1">
    <citation type="journal article" date="2009" name="Int. J. Syst. Evol. Microbiol.">
        <title>Paenibacillus contaminans sp. nov., isolated from a contaminated laboratory plate.</title>
        <authorList>
            <person name="Chou J.H."/>
            <person name="Lee J.H."/>
            <person name="Lin M.C."/>
            <person name="Chang P.S."/>
            <person name="Arun A.B."/>
            <person name="Young C.C."/>
            <person name="Chen W.M."/>
        </authorList>
    </citation>
    <scope>NUCLEOTIDE SEQUENCE [LARGE SCALE GENOMIC DNA]</scope>
    <source>
        <strain evidence="14 15">CKOBP-6</strain>
    </source>
</reference>
<evidence type="ECO:0000256" key="1">
    <source>
        <dbReference type="ARBA" id="ARBA00005046"/>
    </source>
</evidence>
<evidence type="ECO:0000256" key="5">
    <source>
        <dbReference type="ARBA" id="ARBA00022679"/>
    </source>
</evidence>
<dbReference type="GO" id="GO:0030366">
    <property type="term" value="F:molybdopterin synthase activity"/>
    <property type="evidence" value="ECO:0007669"/>
    <property type="project" value="UniProtKB-EC"/>
</dbReference>
<feature type="compositionally biased region" description="Polar residues" evidence="13">
    <location>
        <begin position="252"/>
        <end position="266"/>
    </location>
</feature>
<evidence type="ECO:0000256" key="12">
    <source>
        <dbReference type="ARBA" id="ARBA00049878"/>
    </source>
</evidence>
<dbReference type="EC" id="2.8.1.12" evidence="3"/>
<dbReference type="OrthoDB" id="9803224at2"/>
<comment type="similarity">
    <text evidence="2">Belongs to the MoaE family.</text>
</comment>
<evidence type="ECO:0000256" key="6">
    <source>
        <dbReference type="ARBA" id="ARBA00023150"/>
    </source>
</evidence>
<dbReference type="FunFam" id="3.90.1170.40:FF:000003">
    <property type="entry name" value="Molybdopterin converting factor subunit 2"/>
    <property type="match status" value="1"/>
</dbReference>
<evidence type="ECO:0000256" key="11">
    <source>
        <dbReference type="ARBA" id="ARBA00032474"/>
    </source>
</evidence>
<comment type="caution">
    <text evidence="14">The sequence shown here is derived from an EMBL/GenBank/DDBJ whole genome shotgun (WGS) entry which is preliminary data.</text>
</comment>
<dbReference type="InterPro" id="IPR012675">
    <property type="entry name" value="Beta-grasp_dom_sf"/>
</dbReference>
<dbReference type="InterPro" id="IPR036563">
    <property type="entry name" value="MoaE_sf"/>
</dbReference>
<organism evidence="14 15">
    <name type="scientific">Paenibacillus contaminans</name>
    <dbReference type="NCBI Taxonomy" id="450362"/>
    <lineage>
        <taxon>Bacteria</taxon>
        <taxon>Bacillati</taxon>
        <taxon>Bacillota</taxon>
        <taxon>Bacilli</taxon>
        <taxon>Bacillales</taxon>
        <taxon>Paenibacillaceae</taxon>
        <taxon>Paenibacillus</taxon>
    </lineage>
</organism>
<protein>
    <recommendedName>
        <fullName evidence="4">Molybdopterin synthase catalytic subunit</fullName>
        <ecNumber evidence="3">2.8.1.12</ecNumber>
    </recommendedName>
    <alternativeName>
        <fullName evidence="10">MPT synthase subunit 2</fullName>
    </alternativeName>
    <alternativeName>
        <fullName evidence="8">Molybdenum cofactor biosynthesis protein E</fullName>
    </alternativeName>
    <alternativeName>
        <fullName evidence="9">Molybdopterin-converting factor large subunit</fullName>
    </alternativeName>
    <alternativeName>
        <fullName evidence="11">Molybdopterin-converting factor subunit 2</fullName>
    </alternativeName>
</protein>
<evidence type="ECO:0000256" key="2">
    <source>
        <dbReference type="ARBA" id="ARBA00005426"/>
    </source>
</evidence>
<evidence type="ECO:0000256" key="4">
    <source>
        <dbReference type="ARBA" id="ARBA00013858"/>
    </source>
</evidence>
<feature type="compositionally biased region" description="Basic and acidic residues" evidence="13">
    <location>
        <begin position="268"/>
        <end position="277"/>
    </location>
</feature>
<dbReference type="Pfam" id="PF02597">
    <property type="entry name" value="ThiS"/>
    <property type="match status" value="1"/>
</dbReference>
<dbReference type="InterPro" id="IPR003749">
    <property type="entry name" value="ThiS/MoaD-like"/>
</dbReference>
<dbReference type="InterPro" id="IPR003448">
    <property type="entry name" value="Mopterin_biosynth_MoaE"/>
</dbReference>
<name>A0A329MR40_9BACL</name>
<dbReference type="GO" id="GO:0006777">
    <property type="term" value="P:Mo-molybdopterin cofactor biosynthetic process"/>
    <property type="evidence" value="ECO:0007669"/>
    <property type="project" value="UniProtKB-KW"/>
</dbReference>
<comment type="subunit">
    <text evidence="7">Heterotetramer of 2 MoaD subunits and 2 MoaE subunits. Also stable as homodimer. The enzyme changes between these two forms during catalysis.</text>
</comment>
<dbReference type="Gene3D" id="3.10.20.30">
    <property type="match status" value="1"/>
</dbReference>
<accession>A0A329MR40</accession>
<dbReference type="SUPFAM" id="SSF54690">
    <property type="entry name" value="Molybdopterin synthase subunit MoaE"/>
    <property type="match status" value="1"/>
</dbReference>
<gene>
    <name evidence="14" type="ORF">DQG23_04750</name>
</gene>
<keyword evidence="5" id="KW-0808">Transferase</keyword>
<proteinExistence type="inferred from homology"/>
<evidence type="ECO:0000313" key="15">
    <source>
        <dbReference type="Proteomes" id="UP000250369"/>
    </source>
</evidence>